<organism evidence="3 4">
    <name type="scientific">Alteriqipengyuania lutimaris</name>
    <dbReference type="NCBI Taxonomy" id="1538146"/>
    <lineage>
        <taxon>Bacteria</taxon>
        <taxon>Pseudomonadati</taxon>
        <taxon>Pseudomonadota</taxon>
        <taxon>Alphaproteobacteria</taxon>
        <taxon>Sphingomonadales</taxon>
        <taxon>Erythrobacteraceae</taxon>
        <taxon>Alteriqipengyuania</taxon>
    </lineage>
</organism>
<evidence type="ECO:0000256" key="2">
    <source>
        <dbReference type="SAM" id="Phobius"/>
    </source>
</evidence>
<name>A0A395LLU3_9SPHN</name>
<dbReference type="EMBL" id="QRBB01000001">
    <property type="protein sequence ID" value="RDS77357.1"/>
    <property type="molecule type" value="Genomic_DNA"/>
</dbReference>
<feature type="transmembrane region" description="Helical" evidence="2">
    <location>
        <begin position="78"/>
        <end position="97"/>
    </location>
</feature>
<keyword evidence="2" id="KW-0812">Transmembrane</keyword>
<evidence type="ECO:0000313" key="4">
    <source>
        <dbReference type="Proteomes" id="UP000254101"/>
    </source>
</evidence>
<dbReference type="Proteomes" id="UP000254101">
    <property type="component" value="Unassembled WGS sequence"/>
</dbReference>
<dbReference type="OrthoDB" id="7605350at2"/>
<keyword evidence="2" id="KW-0472">Membrane</keyword>
<dbReference type="RefSeq" id="WP_115491576.1">
    <property type="nucleotide sequence ID" value="NZ_JACHWW010000001.1"/>
</dbReference>
<dbReference type="AlphaFoldDB" id="A0A395LLU3"/>
<proteinExistence type="predicted"/>
<keyword evidence="2" id="KW-1133">Transmembrane helix</keyword>
<keyword evidence="4" id="KW-1185">Reference proteome</keyword>
<evidence type="ECO:0000256" key="1">
    <source>
        <dbReference type="SAM" id="MobiDB-lite"/>
    </source>
</evidence>
<evidence type="ECO:0000313" key="3">
    <source>
        <dbReference type="EMBL" id="RDS77357.1"/>
    </source>
</evidence>
<sequence>MIAYGMLVVLALFMRFGPDIPFRRMLNTHLVERPLEILLAHRRHQYIFWIIAPFVLLLGGEATLILGPELMLGAAADMALYIDVVVVAAASASWSRARSVLARWKPRFGRRPADRRILSQRRATGATSRAKRTQRAPAALTKANDDDAERPDAQFVAVVRPFAMAA</sequence>
<comment type="caution">
    <text evidence="3">The sequence shown here is derived from an EMBL/GenBank/DDBJ whole genome shotgun (WGS) entry which is preliminary data.</text>
</comment>
<accession>A0A395LLU3</accession>
<feature type="region of interest" description="Disordered" evidence="1">
    <location>
        <begin position="119"/>
        <end position="147"/>
    </location>
</feature>
<protein>
    <submittedName>
        <fullName evidence="3">Uncharacterized protein</fullName>
    </submittedName>
</protein>
<reference evidence="3 4" key="1">
    <citation type="submission" date="2018-07" db="EMBL/GenBank/DDBJ databases">
        <title>Erythrobacter nanhaiensis sp. nov., a novel member of the genus Erythrobacter isolated from the South China Sea.</title>
        <authorList>
            <person name="Chen X."/>
            <person name="Liu J."/>
        </authorList>
    </citation>
    <scope>NUCLEOTIDE SEQUENCE [LARGE SCALE GENOMIC DNA]</scope>
    <source>
        <strain evidence="3 4">S-5</strain>
    </source>
</reference>
<feature type="transmembrane region" description="Helical" evidence="2">
    <location>
        <begin position="46"/>
        <end position="66"/>
    </location>
</feature>
<gene>
    <name evidence="3" type="ORF">DL238_06845</name>
</gene>